<comment type="caution">
    <text evidence="2">The sequence shown here is derived from an EMBL/GenBank/DDBJ whole genome shotgun (WGS) entry which is preliminary data.</text>
</comment>
<dbReference type="Proteomes" id="UP000482800">
    <property type="component" value="Unassembled WGS sequence"/>
</dbReference>
<gene>
    <name evidence="2" type="ORF">Phou_038940</name>
</gene>
<proteinExistence type="predicted"/>
<evidence type="ECO:0000313" key="3">
    <source>
        <dbReference type="Proteomes" id="UP000482800"/>
    </source>
</evidence>
<accession>A0A6V8K7I3</accession>
<sequence>MPETTSHHKPRGWERVDPSDVPDASAALLDPVAQRVHAARAGLTTLLTEAEEARRQRAEAAATDSGAVCAWNHFENIPTFYNWNNRPR</sequence>
<evidence type="ECO:0000313" key="2">
    <source>
        <dbReference type="EMBL" id="GFJ79714.1"/>
    </source>
</evidence>
<protein>
    <submittedName>
        <fullName evidence="2">Uncharacterized protein</fullName>
    </submittedName>
</protein>
<evidence type="ECO:0000256" key="1">
    <source>
        <dbReference type="SAM" id="MobiDB-lite"/>
    </source>
</evidence>
<keyword evidence="3" id="KW-1185">Reference proteome</keyword>
<reference evidence="2 3" key="2">
    <citation type="submission" date="2020-03" db="EMBL/GenBank/DDBJ databases">
        <authorList>
            <person name="Ichikawa N."/>
            <person name="Kimura A."/>
            <person name="Kitahashi Y."/>
            <person name="Uohara A."/>
        </authorList>
    </citation>
    <scope>NUCLEOTIDE SEQUENCE [LARGE SCALE GENOMIC DNA]</scope>
    <source>
        <strain evidence="2 3">NBRC 108639</strain>
    </source>
</reference>
<reference evidence="2 3" key="1">
    <citation type="submission" date="2020-03" db="EMBL/GenBank/DDBJ databases">
        <title>Whole genome shotgun sequence of Phytohabitans houttuyneae NBRC 108639.</title>
        <authorList>
            <person name="Komaki H."/>
            <person name="Tamura T."/>
        </authorList>
    </citation>
    <scope>NUCLEOTIDE SEQUENCE [LARGE SCALE GENOMIC DNA]</scope>
    <source>
        <strain evidence="2 3">NBRC 108639</strain>
    </source>
</reference>
<dbReference type="AlphaFoldDB" id="A0A6V8K7I3"/>
<dbReference type="EMBL" id="BLPF01000001">
    <property type="protein sequence ID" value="GFJ79714.1"/>
    <property type="molecule type" value="Genomic_DNA"/>
</dbReference>
<name>A0A6V8K7I3_9ACTN</name>
<organism evidence="2 3">
    <name type="scientific">Phytohabitans houttuyneae</name>
    <dbReference type="NCBI Taxonomy" id="1076126"/>
    <lineage>
        <taxon>Bacteria</taxon>
        <taxon>Bacillati</taxon>
        <taxon>Actinomycetota</taxon>
        <taxon>Actinomycetes</taxon>
        <taxon>Micromonosporales</taxon>
        <taxon>Micromonosporaceae</taxon>
    </lineage>
</organism>
<dbReference type="InterPro" id="IPR049908">
    <property type="entry name" value="AmcA_3a"/>
</dbReference>
<dbReference type="NCBIfam" id="NF041722">
    <property type="entry name" value="phane_AmcA_3a"/>
    <property type="match status" value="1"/>
</dbReference>
<feature type="region of interest" description="Disordered" evidence="1">
    <location>
        <begin position="1"/>
        <end position="22"/>
    </location>
</feature>
<dbReference type="RefSeq" id="WP_371872138.1">
    <property type="nucleotide sequence ID" value="NZ_BAABGO010000027.1"/>
</dbReference>